<feature type="transmembrane region" description="Helical" evidence="1">
    <location>
        <begin position="52"/>
        <end position="72"/>
    </location>
</feature>
<dbReference type="AlphaFoldDB" id="A0A401G270"/>
<organism evidence="3 4">
    <name type="scientific">Desulfonema ishimotonii</name>
    <dbReference type="NCBI Taxonomy" id="45657"/>
    <lineage>
        <taxon>Bacteria</taxon>
        <taxon>Pseudomonadati</taxon>
        <taxon>Thermodesulfobacteriota</taxon>
        <taxon>Desulfobacteria</taxon>
        <taxon>Desulfobacterales</taxon>
        <taxon>Desulfococcaceae</taxon>
        <taxon>Desulfonema</taxon>
    </lineage>
</organism>
<keyword evidence="1" id="KW-1133">Transmembrane helix</keyword>
<dbReference type="Proteomes" id="UP000288096">
    <property type="component" value="Unassembled WGS sequence"/>
</dbReference>
<reference evidence="4" key="2">
    <citation type="submission" date="2019-01" db="EMBL/GenBank/DDBJ databases">
        <title>Genome sequence of Desulfonema ishimotonii strain Tokyo 01.</title>
        <authorList>
            <person name="Fukui M."/>
        </authorList>
    </citation>
    <scope>NUCLEOTIDE SEQUENCE [LARGE SCALE GENOMIC DNA]</scope>
    <source>
        <strain evidence="4">Tokyo 01</strain>
    </source>
</reference>
<keyword evidence="2" id="KW-0732">Signal</keyword>
<gene>
    <name evidence="3" type="ORF">DENIS_4277</name>
</gene>
<feature type="signal peptide" evidence="2">
    <location>
        <begin position="1"/>
        <end position="28"/>
    </location>
</feature>
<sequence>MRHMTKYAVVFWLIAAMLAVPLGTSAMAQDSQVPISDESGTTPGYMTVDALLMRPFGLGAILIGSVAFVVALPFSAATGGTRDAYEMLIKSPVDYTFKRPLGYF</sequence>
<evidence type="ECO:0000313" key="4">
    <source>
        <dbReference type="Proteomes" id="UP000288096"/>
    </source>
</evidence>
<evidence type="ECO:0000313" key="3">
    <source>
        <dbReference type="EMBL" id="GBC63283.1"/>
    </source>
</evidence>
<comment type="caution">
    <text evidence="3">The sequence shown here is derived from an EMBL/GenBank/DDBJ whole genome shotgun (WGS) entry which is preliminary data.</text>
</comment>
<accession>A0A401G270</accession>
<proteinExistence type="predicted"/>
<keyword evidence="4" id="KW-1185">Reference proteome</keyword>
<reference evidence="4" key="1">
    <citation type="submission" date="2017-11" db="EMBL/GenBank/DDBJ databases">
        <authorList>
            <person name="Watanabe M."/>
            <person name="Kojima H."/>
        </authorList>
    </citation>
    <scope>NUCLEOTIDE SEQUENCE [LARGE SCALE GENOMIC DNA]</scope>
    <source>
        <strain evidence="4">Tokyo 01</strain>
    </source>
</reference>
<dbReference type="EMBL" id="BEXT01000001">
    <property type="protein sequence ID" value="GBC63283.1"/>
    <property type="molecule type" value="Genomic_DNA"/>
</dbReference>
<protein>
    <recommendedName>
        <fullName evidence="5">Multidrug transporter</fullName>
    </recommendedName>
</protein>
<keyword evidence="1" id="KW-0472">Membrane</keyword>
<evidence type="ECO:0008006" key="5">
    <source>
        <dbReference type="Google" id="ProtNLM"/>
    </source>
</evidence>
<evidence type="ECO:0000256" key="1">
    <source>
        <dbReference type="SAM" id="Phobius"/>
    </source>
</evidence>
<evidence type="ECO:0000256" key="2">
    <source>
        <dbReference type="SAM" id="SignalP"/>
    </source>
</evidence>
<name>A0A401G270_9BACT</name>
<feature type="chain" id="PRO_5019528073" description="Multidrug transporter" evidence="2">
    <location>
        <begin position="29"/>
        <end position="104"/>
    </location>
</feature>
<keyword evidence="1" id="KW-0812">Transmembrane</keyword>